<organism evidence="1 2">
    <name type="scientific">Phasianus colchicus</name>
    <name type="common">Common pheasant</name>
    <dbReference type="NCBI Taxonomy" id="9054"/>
    <lineage>
        <taxon>Eukaryota</taxon>
        <taxon>Metazoa</taxon>
        <taxon>Chordata</taxon>
        <taxon>Craniata</taxon>
        <taxon>Vertebrata</taxon>
        <taxon>Euteleostomi</taxon>
        <taxon>Archelosauria</taxon>
        <taxon>Archosauria</taxon>
        <taxon>Dinosauria</taxon>
        <taxon>Saurischia</taxon>
        <taxon>Theropoda</taxon>
        <taxon>Coelurosauria</taxon>
        <taxon>Aves</taxon>
        <taxon>Neognathae</taxon>
        <taxon>Galloanserae</taxon>
        <taxon>Galliformes</taxon>
        <taxon>Phasianidae</taxon>
        <taxon>Phasianinae</taxon>
        <taxon>Phasianus</taxon>
    </lineage>
</organism>
<protein>
    <submittedName>
        <fullName evidence="1">Uncharacterized protein</fullName>
    </submittedName>
</protein>
<sequence length="123" mass="13797">MSGRNKGCKGIEKAGTKSYLTVSHDNIQSITKHVIHLPPWCDGVNCIPGLSYRDRSSLQMESMMPLLAVTTPRGHLDKGAICKPTIQGLDPFFVMFRDGFLWKQKKQVGRCTECSELYPSHML</sequence>
<dbReference type="Proteomes" id="UP000472261">
    <property type="component" value="Unplaced"/>
</dbReference>
<dbReference type="AlphaFoldDB" id="A0A669PZ30"/>
<evidence type="ECO:0000313" key="1">
    <source>
        <dbReference type="Ensembl" id="ENSPCLP00000012785.1"/>
    </source>
</evidence>
<reference evidence="1" key="1">
    <citation type="submission" date="2025-08" db="UniProtKB">
        <authorList>
            <consortium name="Ensembl"/>
        </authorList>
    </citation>
    <scope>IDENTIFICATION</scope>
</reference>
<evidence type="ECO:0000313" key="2">
    <source>
        <dbReference type="Proteomes" id="UP000472261"/>
    </source>
</evidence>
<dbReference type="Ensembl" id="ENSPCLT00000017010.1">
    <property type="protein sequence ID" value="ENSPCLP00000012785.1"/>
    <property type="gene ID" value="ENSPCLG00000010525.1"/>
</dbReference>
<name>A0A669PZ30_PHACC</name>
<accession>A0A669PZ30</accession>
<reference evidence="1" key="2">
    <citation type="submission" date="2025-09" db="UniProtKB">
        <authorList>
            <consortium name="Ensembl"/>
        </authorList>
    </citation>
    <scope>IDENTIFICATION</scope>
</reference>
<keyword evidence="2" id="KW-1185">Reference proteome</keyword>
<proteinExistence type="predicted"/>